<reference evidence="7 8" key="1">
    <citation type="submission" date="2019-10" db="EMBL/GenBank/DDBJ databases">
        <title>Actinomadura rubteroloni sp. nov. and Actinomadura macrotermitis sp. nov., isolated from the gut of fungus growing-termite Macrotermes natalensis.</title>
        <authorList>
            <person name="Benndorf R."/>
            <person name="Martin K."/>
            <person name="Kuefner M."/>
            <person name="De Beer W."/>
            <person name="Kaster A.-K."/>
            <person name="Vollmers J."/>
            <person name="Poulsen M."/>
            <person name="Beemelmanns C."/>
        </authorList>
    </citation>
    <scope>NUCLEOTIDE SEQUENCE [LARGE SCALE GENOMIC DNA]</scope>
    <source>
        <strain evidence="7 8">RB68</strain>
    </source>
</reference>
<evidence type="ECO:0000256" key="5">
    <source>
        <dbReference type="ARBA" id="ARBA00023136"/>
    </source>
</evidence>
<evidence type="ECO:0000256" key="1">
    <source>
        <dbReference type="ARBA" id="ARBA00004141"/>
    </source>
</evidence>
<keyword evidence="4 6" id="KW-1133">Transmembrane helix</keyword>
<evidence type="ECO:0000313" key="8">
    <source>
        <dbReference type="Proteomes" id="UP000487268"/>
    </source>
</evidence>
<feature type="transmembrane region" description="Helical" evidence="6">
    <location>
        <begin position="81"/>
        <end position="105"/>
    </location>
</feature>
<gene>
    <name evidence="7" type="primary">mntH</name>
    <name evidence="7" type="ORF">ACRB68_27440</name>
</gene>
<comment type="subcellular location">
    <subcellularLocation>
        <location evidence="1">Membrane</location>
        <topology evidence="1">Multi-pass membrane protein</topology>
    </subcellularLocation>
</comment>
<evidence type="ECO:0000313" key="7">
    <source>
        <dbReference type="EMBL" id="MQY04683.1"/>
    </source>
</evidence>
<comment type="caution">
    <text evidence="7">The sequence shown here is derived from an EMBL/GenBank/DDBJ whole genome shotgun (WGS) entry which is preliminary data.</text>
</comment>
<dbReference type="EMBL" id="WEGH01000002">
    <property type="protein sequence ID" value="MQY04683.1"/>
    <property type="molecule type" value="Genomic_DNA"/>
</dbReference>
<dbReference type="PANTHER" id="PTHR11706">
    <property type="entry name" value="SOLUTE CARRIER PROTEIN FAMILY 11 MEMBER"/>
    <property type="match status" value="1"/>
</dbReference>
<evidence type="ECO:0000256" key="3">
    <source>
        <dbReference type="ARBA" id="ARBA00022692"/>
    </source>
</evidence>
<organism evidence="7 8">
    <name type="scientific">Actinomadura macrotermitis</name>
    <dbReference type="NCBI Taxonomy" id="2585200"/>
    <lineage>
        <taxon>Bacteria</taxon>
        <taxon>Bacillati</taxon>
        <taxon>Actinomycetota</taxon>
        <taxon>Actinomycetes</taxon>
        <taxon>Streptosporangiales</taxon>
        <taxon>Thermomonosporaceae</taxon>
        <taxon>Actinomadura</taxon>
    </lineage>
</organism>
<accession>A0A7K0BU08</accession>
<keyword evidence="8" id="KW-1185">Reference proteome</keyword>
<keyword evidence="3 6" id="KW-0812">Transmembrane</keyword>
<dbReference type="AlphaFoldDB" id="A0A7K0BU08"/>
<dbReference type="GO" id="GO:0015086">
    <property type="term" value="F:cadmium ion transmembrane transporter activity"/>
    <property type="evidence" value="ECO:0007669"/>
    <property type="project" value="TreeGrafter"/>
</dbReference>
<keyword evidence="5 6" id="KW-0472">Membrane</keyword>
<dbReference type="GO" id="GO:0005886">
    <property type="term" value="C:plasma membrane"/>
    <property type="evidence" value="ECO:0007669"/>
    <property type="project" value="TreeGrafter"/>
</dbReference>
<sequence>MKRLLAVTLGILTAIGGFVDIGDLVASSLVGARYGFALVWMLLLGLVGICVYAEMAGRVAAVSGRPTFDLVRERLGPRVGLANLTASLLVTLLTLAAELAGVALAVELVSAVPYLLWVPAAGLLVWLVIWRVRFETMERIFGLLGLVLIVFIVAVWRLSPDWGDVLHQVTAPKVPADEPVPTYLYYAIALFSSAMTPYEVFFFSSGGIEERWKATDLATVRINAFIGFPLGGLLALAIMSAAALVLNPAGVSVDHLSQVVLPTSVALGKFGLGLALLGVFAATFGAALETALSSGYTVAQYFGWTWGKSAAPRRAARFHVVVLVALLAGTALILTGLDPVKVTEYSLIFAAVALPLTYLPILVVANDREYMGERANGRLANVMGTVYLVIVLLAAVAALPLMFATKAGQ</sequence>
<evidence type="ECO:0000256" key="2">
    <source>
        <dbReference type="ARBA" id="ARBA00022448"/>
    </source>
</evidence>
<protein>
    <submittedName>
        <fullName evidence="7">Divalent metal cation transporter MntH</fullName>
    </submittedName>
</protein>
<feature type="transmembrane region" description="Helical" evidence="6">
    <location>
        <begin position="141"/>
        <end position="159"/>
    </location>
</feature>
<feature type="transmembrane region" description="Helical" evidence="6">
    <location>
        <begin position="224"/>
        <end position="246"/>
    </location>
</feature>
<evidence type="ECO:0000256" key="4">
    <source>
        <dbReference type="ARBA" id="ARBA00022989"/>
    </source>
</evidence>
<dbReference type="InterPro" id="IPR001046">
    <property type="entry name" value="NRAMP_fam"/>
</dbReference>
<dbReference type="RefSeq" id="WP_328594163.1">
    <property type="nucleotide sequence ID" value="NZ_WEGH01000002.1"/>
</dbReference>
<evidence type="ECO:0000256" key="6">
    <source>
        <dbReference type="SAM" id="Phobius"/>
    </source>
</evidence>
<feature type="transmembrane region" description="Helical" evidence="6">
    <location>
        <begin position="266"/>
        <end position="288"/>
    </location>
</feature>
<feature type="transmembrane region" description="Helical" evidence="6">
    <location>
        <begin position="183"/>
        <end position="203"/>
    </location>
</feature>
<keyword evidence="2" id="KW-0813">Transport</keyword>
<dbReference type="Proteomes" id="UP000487268">
    <property type="component" value="Unassembled WGS sequence"/>
</dbReference>
<dbReference type="Pfam" id="PF01566">
    <property type="entry name" value="Nramp"/>
    <property type="match status" value="1"/>
</dbReference>
<dbReference type="PANTHER" id="PTHR11706:SF33">
    <property type="entry name" value="NATURAL RESISTANCE-ASSOCIATED MACROPHAGE PROTEIN 2"/>
    <property type="match status" value="1"/>
</dbReference>
<proteinExistence type="predicted"/>
<feature type="transmembrane region" description="Helical" evidence="6">
    <location>
        <begin position="347"/>
        <end position="365"/>
    </location>
</feature>
<feature type="transmembrane region" description="Helical" evidence="6">
    <location>
        <begin position="386"/>
        <end position="404"/>
    </location>
</feature>
<feature type="transmembrane region" description="Helical" evidence="6">
    <location>
        <begin position="318"/>
        <end position="335"/>
    </location>
</feature>
<dbReference type="GO" id="GO:0034755">
    <property type="term" value="P:iron ion transmembrane transport"/>
    <property type="evidence" value="ECO:0007669"/>
    <property type="project" value="TreeGrafter"/>
</dbReference>
<dbReference type="GO" id="GO:0005384">
    <property type="term" value="F:manganese ion transmembrane transporter activity"/>
    <property type="evidence" value="ECO:0007669"/>
    <property type="project" value="TreeGrafter"/>
</dbReference>
<feature type="transmembrane region" description="Helical" evidence="6">
    <location>
        <begin position="37"/>
        <end position="60"/>
    </location>
</feature>
<name>A0A7K0BU08_9ACTN</name>
<feature type="transmembrane region" description="Helical" evidence="6">
    <location>
        <begin position="111"/>
        <end position="129"/>
    </location>
</feature>